<dbReference type="AlphaFoldDB" id="A0A7W7RE80"/>
<gene>
    <name evidence="1" type="ORF">F4561_001182</name>
</gene>
<sequence>MTARRFGELATDERDSLTGTRVLSAVVFHTGSVRIVLSDGRHVTVRADEGNANWTLFSAEEALVVCTGGVVEVRA</sequence>
<dbReference type="Pfam" id="PF19686">
    <property type="entry name" value="DUF6188"/>
    <property type="match status" value="1"/>
</dbReference>
<dbReference type="EMBL" id="JACHJT010000001">
    <property type="protein sequence ID" value="MBB4930362.1"/>
    <property type="molecule type" value="Genomic_DNA"/>
</dbReference>
<proteinExistence type="predicted"/>
<dbReference type="Proteomes" id="UP000523007">
    <property type="component" value="Unassembled WGS sequence"/>
</dbReference>
<reference evidence="1 2" key="1">
    <citation type="submission" date="2020-08" db="EMBL/GenBank/DDBJ databases">
        <title>Sequencing the genomes of 1000 actinobacteria strains.</title>
        <authorList>
            <person name="Klenk H.-P."/>
        </authorList>
    </citation>
    <scope>NUCLEOTIDE SEQUENCE [LARGE SCALE GENOMIC DNA]</scope>
    <source>
        <strain evidence="1 2">DSM 102030</strain>
    </source>
</reference>
<dbReference type="InterPro" id="IPR046179">
    <property type="entry name" value="DUF6188"/>
</dbReference>
<organism evidence="1 2">
    <name type="scientific">Lipingzhangella halophila</name>
    <dbReference type="NCBI Taxonomy" id="1783352"/>
    <lineage>
        <taxon>Bacteria</taxon>
        <taxon>Bacillati</taxon>
        <taxon>Actinomycetota</taxon>
        <taxon>Actinomycetes</taxon>
        <taxon>Streptosporangiales</taxon>
        <taxon>Nocardiopsidaceae</taxon>
        <taxon>Lipingzhangella</taxon>
    </lineage>
</organism>
<keyword evidence="2" id="KW-1185">Reference proteome</keyword>
<comment type="caution">
    <text evidence="1">The sequence shown here is derived from an EMBL/GenBank/DDBJ whole genome shotgun (WGS) entry which is preliminary data.</text>
</comment>
<protein>
    <submittedName>
        <fullName evidence="1">Uncharacterized protein</fullName>
    </submittedName>
</protein>
<evidence type="ECO:0000313" key="2">
    <source>
        <dbReference type="Proteomes" id="UP000523007"/>
    </source>
</evidence>
<name>A0A7W7RE80_9ACTN</name>
<evidence type="ECO:0000313" key="1">
    <source>
        <dbReference type="EMBL" id="MBB4930362.1"/>
    </source>
</evidence>
<accession>A0A7W7RE80</accession>